<dbReference type="HAMAP" id="MF_01609">
    <property type="entry name" value="Glu_cys_ligase_2"/>
    <property type="match status" value="1"/>
</dbReference>
<protein>
    <recommendedName>
        <fullName evidence="4">Putative glutamate--cysteine ligase 2</fullName>
        <ecNumber evidence="4">6.3.2.2</ecNumber>
    </recommendedName>
    <alternativeName>
        <fullName evidence="4">Gamma-glutamylcysteine synthetase 2</fullName>
        <shortName evidence="4">GCS 2</shortName>
        <shortName evidence="4">Gamma-GCS 2</shortName>
    </alternativeName>
</protein>
<dbReference type="PANTHER" id="PTHR36510">
    <property type="entry name" value="GLUTAMATE--CYSTEINE LIGASE 2-RELATED"/>
    <property type="match status" value="1"/>
</dbReference>
<organism evidence="5 6">
    <name type="scientific">Bradyrhizobium vignae</name>
    <dbReference type="NCBI Taxonomy" id="1549949"/>
    <lineage>
        <taxon>Bacteria</taxon>
        <taxon>Pseudomonadati</taxon>
        <taxon>Pseudomonadota</taxon>
        <taxon>Alphaproteobacteria</taxon>
        <taxon>Hyphomicrobiales</taxon>
        <taxon>Nitrobacteraceae</taxon>
        <taxon>Bradyrhizobium</taxon>
    </lineage>
</organism>
<keyword evidence="1 4" id="KW-0436">Ligase</keyword>
<reference evidence="5 6" key="1">
    <citation type="submission" date="2021-03" db="EMBL/GenBank/DDBJ databases">
        <title>Genome Sequence of Bradyrhizobium vignae strain ISRA400.</title>
        <authorList>
            <person name="Tisa L.S."/>
            <person name="Svistoonoff S."/>
            <person name="Hocher V."/>
            <person name="Fall S."/>
            <person name="Zaiya A."/>
            <person name="Naing D."/>
            <person name="Niang N."/>
            <person name="Diouf A."/>
            <person name="Dasylva M.C."/>
            <person name="Toure O."/>
            <person name="Gueye M."/>
            <person name="Gully D."/>
            <person name="Tisseyre P."/>
            <person name="Simpson S."/>
            <person name="Morris K."/>
            <person name="Thomas W.K."/>
        </authorList>
    </citation>
    <scope>NUCLEOTIDE SEQUENCE [LARGE SCALE GENOMIC DNA]</scope>
    <source>
        <strain evidence="5 6">ISRA400</strain>
    </source>
</reference>
<dbReference type="Pfam" id="PF04107">
    <property type="entry name" value="GCS2"/>
    <property type="match status" value="1"/>
</dbReference>
<keyword evidence="6" id="KW-1185">Reference proteome</keyword>
<dbReference type="EMBL" id="JAGIKT010000080">
    <property type="protein sequence ID" value="MBP0115305.1"/>
    <property type="molecule type" value="Genomic_DNA"/>
</dbReference>
<comment type="similarity">
    <text evidence="4">Belongs to the glutamate--cysteine ligase type 2 family. YbdK subfamily.</text>
</comment>
<dbReference type="EC" id="6.3.2.2" evidence="4"/>
<dbReference type="Gene3D" id="3.30.590.20">
    <property type="match status" value="1"/>
</dbReference>
<keyword evidence="2 4" id="KW-0547">Nucleotide-binding</keyword>
<evidence type="ECO:0000256" key="4">
    <source>
        <dbReference type="HAMAP-Rule" id="MF_01609"/>
    </source>
</evidence>
<evidence type="ECO:0000256" key="3">
    <source>
        <dbReference type="ARBA" id="ARBA00022840"/>
    </source>
</evidence>
<gene>
    <name evidence="5" type="ORF">JWS04_30415</name>
</gene>
<dbReference type="RefSeq" id="WP_209296313.1">
    <property type="nucleotide sequence ID" value="NZ_JAGIKT010000080.1"/>
</dbReference>
<dbReference type="InterPro" id="IPR014746">
    <property type="entry name" value="Gln_synth/guanido_kin_cat_dom"/>
</dbReference>
<dbReference type="NCBIfam" id="TIGR02050">
    <property type="entry name" value="gshA_cyan_rel"/>
    <property type="match status" value="1"/>
</dbReference>
<dbReference type="PANTHER" id="PTHR36510:SF1">
    <property type="entry name" value="GLUTAMATE--CYSTEINE LIGASE 2-RELATED"/>
    <property type="match status" value="1"/>
</dbReference>
<accession>A0ABS4A5P4</accession>
<sequence length="410" mass="46023">MHRYRFGIEEEYFLVNRQSAAPRSELPKPYMAAAQKRLGERLTTEILQSQIEVATPPLTSSADALAELARYRSVLTEVGRDHGVGIIAAGTHPLAQPQQQRMTRKRRYSKVISDLGMVGLGNPISGLHVHVEVPEPDLRVEIMHRLVPFLPLLLALSTSSPFWCGYPTGLLGYRNAANDALPRTGFPEMFRNLSEYETYVKTLVDAGIVPNATYVWWALRPSLQHPTLELRITDCCTAIADSVAIAALFRALVRHAIHHPELNATYSAVHRALVEENRWRAQRYGTDGTYIDLVSFEPVSFRSWLDSVIAMVAPHVDHLGIEDDIQHLMSIPKRGTSAHLQLEYFRGLRKFGRSPREAIGDVTKWLRTSTETGDFTARNNEPKKVREPFATLRAPGLRRQAPSACRCTAS</sequence>
<dbReference type="InterPro" id="IPR011793">
    <property type="entry name" value="YbdK"/>
</dbReference>
<dbReference type="InterPro" id="IPR050141">
    <property type="entry name" value="GCL_type2/YbdK_subfam"/>
</dbReference>
<comment type="catalytic activity">
    <reaction evidence="4">
        <text>L-cysteine + L-glutamate + ATP = gamma-L-glutamyl-L-cysteine + ADP + phosphate + H(+)</text>
        <dbReference type="Rhea" id="RHEA:13285"/>
        <dbReference type="ChEBI" id="CHEBI:15378"/>
        <dbReference type="ChEBI" id="CHEBI:29985"/>
        <dbReference type="ChEBI" id="CHEBI:30616"/>
        <dbReference type="ChEBI" id="CHEBI:35235"/>
        <dbReference type="ChEBI" id="CHEBI:43474"/>
        <dbReference type="ChEBI" id="CHEBI:58173"/>
        <dbReference type="ChEBI" id="CHEBI:456216"/>
        <dbReference type="EC" id="6.3.2.2"/>
    </reaction>
</comment>
<name>A0ABS4A5P4_9BRAD</name>
<proteinExistence type="inferred from homology"/>
<evidence type="ECO:0000313" key="6">
    <source>
        <dbReference type="Proteomes" id="UP000669317"/>
    </source>
</evidence>
<dbReference type="NCBIfam" id="NF010039">
    <property type="entry name" value="PRK13515.1"/>
    <property type="match status" value="1"/>
</dbReference>
<evidence type="ECO:0000313" key="5">
    <source>
        <dbReference type="EMBL" id="MBP0115305.1"/>
    </source>
</evidence>
<comment type="caution">
    <text evidence="5">The sequence shown here is derived from an EMBL/GenBank/DDBJ whole genome shotgun (WGS) entry which is preliminary data.</text>
</comment>
<keyword evidence="3 4" id="KW-0067">ATP-binding</keyword>
<dbReference type="SUPFAM" id="SSF55931">
    <property type="entry name" value="Glutamine synthetase/guanido kinase"/>
    <property type="match status" value="1"/>
</dbReference>
<comment type="function">
    <text evidence="4">ATP-dependent carboxylate-amine ligase which exhibits weak glutamate--cysteine ligase activity.</text>
</comment>
<evidence type="ECO:0000256" key="1">
    <source>
        <dbReference type="ARBA" id="ARBA00022598"/>
    </source>
</evidence>
<dbReference type="Proteomes" id="UP000669317">
    <property type="component" value="Unassembled WGS sequence"/>
</dbReference>
<evidence type="ECO:0000256" key="2">
    <source>
        <dbReference type="ARBA" id="ARBA00022741"/>
    </source>
</evidence>
<dbReference type="GO" id="GO:0016874">
    <property type="term" value="F:ligase activity"/>
    <property type="evidence" value="ECO:0007669"/>
    <property type="project" value="UniProtKB-KW"/>
</dbReference>
<dbReference type="InterPro" id="IPR006336">
    <property type="entry name" value="GCS2"/>
</dbReference>